<dbReference type="AlphaFoldDB" id="A0A511MPS2"/>
<proteinExistence type="predicted"/>
<dbReference type="EMBL" id="BJXA01000060">
    <property type="protein sequence ID" value="GEM41956.1"/>
    <property type="molecule type" value="Genomic_DNA"/>
</dbReference>
<name>A0A511MPS2_9NOCA</name>
<dbReference type="RefSeq" id="WP_147139226.1">
    <property type="nucleotide sequence ID" value="NZ_BJXA01000060.1"/>
</dbReference>
<reference evidence="1 2" key="1">
    <citation type="submission" date="2019-07" db="EMBL/GenBank/DDBJ databases">
        <title>Whole genome shotgun sequence of Nocardia ninae NBRC 108245.</title>
        <authorList>
            <person name="Hosoyama A."/>
            <person name="Uohara A."/>
            <person name="Ohji S."/>
            <person name="Ichikawa N."/>
        </authorList>
    </citation>
    <scope>NUCLEOTIDE SEQUENCE [LARGE SCALE GENOMIC DNA]</scope>
    <source>
        <strain evidence="1 2">NBRC 108245</strain>
    </source>
</reference>
<dbReference type="Proteomes" id="UP000321424">
    <property type="component" value="Unassembled WGS sequence"/>
</dbReference>
<protein>
    <submittedName>
        <fullName evidence="1">Uncharacterized protein</fullName>
    </submittedName>
</protein>
<sequence>MITQDDARNGYVFLDGRIGIDGAMLLLSTENGVAHVTEHGDGFHIDVFPSHAPRGKRHPGYFIAWKLENALRVGARMLEFIGKGYEIG</sequence>
<evidence type="ECO:0000313" key="2">
    <source>
        <dbReference type="Proteomes" id="UP000321424"/>
    </source>
</evidence>
<keyword evidence="2" id="KW-1185">Reference proteome</keyword>
<gene>
    <name evidence="1" type="ORF">NN4_64750</name>
</gene>
<organism evidence="1 2">
    <name type="scientific">Nocardia ninae NBRC 108245</name>
    <dbReference type="NCBI Taxonomy" id="1210091"/>
    <lineage>
        <taxon>Bacteria</taxon>
        <taxon>Bacillati</taxon>
        <taxon>Actinomycetota</taxon>
        <taxon>Actinomycetes</taxon>
        <taxon>Mycobacteriales</taxon>
        <taxon>Nocardiaceae</taxon>
        <taxon>Nocardia</taxon>
    </lineage>
</organism>
<comment type="caution">
    <text evidence="1">The sequence shown here is derived from an EMBL/GenBank/DDBJ whole genome shotgun (WGS) entry which is preliminary data.</text>
</comment>
<accession>A0A511MPS2</accession>
<evidence type="ECO:0000313" key="1">
    <source>
        <dbReference type="EMBL" id="GEM41956.1"/>
    </source>
</evidence>